<name>A0ABS9KV04_9BACT</name>
<dbReference type="Proteomes" id="UP001165367">
    <property type="component" value="Unassembled WGS sequence"/>
</dbReference>
<proteinExistence type="predicted"/>
<accession>A0ABS9KV04</accession>
<comment type="caution">
    <text evidence="1">The sequence shown here is derived from an EMBL/GenBank/DDBJ whole genome shotgun (WGS) entry which is preliminary data.</text>
</comment>
<dbReference type="RefSeq" id="WP_237874689.1">
    <property type="nucleotide sequence ID" value="NZ_JAKLTR010000012.1"/>
</dbReference>
<reference evidence="1" key="1">
    <citation type="submission" date="2022-01" db="EMBL/GenBank/DDBJ databases">
        <authorList>
            <person name="Jo J.-H."/>
            <person name="Im W.-T."/>
        </authorList>
    </citation>
    <scope>NUCLEOTIDE SEQUENCE</scope>
    <source>
        <strain evidence="1">NA20</strain>
    </source>
</reference>
<protein>
    <recommendedName>
        <fullName evidence="3">EF-hand domain-containing protein</fullName>
    </recommendedName>
</protein>
<sequence>MQDQFIKKYWEEENTLFYLHFHNARAVRQIELTPVKKVYLSSEQPDADDTTLYDQSIDDLDPDQKDFISASEFEKIWENGRAGEVQIKERVPKTGL</sequence>
<evidence type="ECO:0000313" key="1">
    <source>
        <dbReference type="EMBL" id="MCG2616151.1"/>
    </source>
</evidence>
<organism evidence="1 2">
    <name type="scientific">Terrimonas ginsenosidimutans</name>
    <dbReference type="NCBI Taxonomy" id="2908004"/>
    <lineage>
        <taxon>Bacteria</taxon>
        <taxon>Pseudomonadati</taxon>
        <taxon>Bacteroidota</taxon>
        <taxon>Chitinophagia</taxon>
        <taxon>Chitinophagales</taxon>
        <taxon>Chitinophagaceae</taxon>
        <taxon>Terrimonas</taxon>
    </lineage>
</organism>
<dbReference type="EMBL" id="JAKLTR010000012">
    <property type="protein sequence ID" value="MCG2616151.1"/>
    <property type="molecule type" value="Genomic_DNA"/>
</dbReference>
<gene>
    <name evidence="1" type="ORF">LZZ85_17775</name>
</gene>
<keyword evidence="2" id="KW-1185">Reference proteome</keyword>
<evidence type="ECO:0000313" key="2">
    <source>
        <dbReference type="Proteomes" id="UP001165367"/>
    </source>
</evidence>
<evidence type="ECO:0008006" key="3">
    <source>
        <dbReference type="Google" id="ProtNLM"/>
    </source>
</evidence>